<accession>A0A0E9QQG0</accession>
<organism evidence="1">
    <name type="scientific">Anguilla anguilla</name>
    <name type="common">European freshwater eel</name>
    <name type="synonym">Muraena anguilla</name>
    <dbReference type="NCBI Taxonomy" id="7936"/>
    <lineage>
        <taxon>Eukaryota</taxon>
        <taxon>Metazoa</taxon>
        <taxon>Chordata</taxon>
        <taxon>Craniata</taxon>
        <taxon>Vertebrata</taxon>
        <taxon>Euteleostomi</taxon>
        <taxon>Actinopterygii</taxon>
        <taxon>Neopterygii</taxon>
        <taxon>Teleostei</taxon>
        <taxon>Anguilliformes</taxon>
        <taxon>Anguillidae</taxon>
        <taxon>Anguilla</taxon>
    </lineage>
</organism>
<dbReference type="EMBL" id="GBXM01089528">
    <property type="protein sequence ID" value="JAH19049.1"/>
    <property type="molecule type" value="Transcribed_RNA"/>
</dbReference>
<proteinExistence type="predicted"/>
<name>A0A0E9QQG0_ANGAN</name>
<sequence length="12" mass="1375">MLFTSHGQLCTH</sequence>
<evidence type="ECO:0000313" key="1">
    <source>
        <dbReference type="EMBL" id="JAH19049.1"/>
    </source>
</evidence>
<reference evidence="1" key="1">
    <citation type="submission" date="2014-11" db="EMBL/GenBank/DDBJ databases">
        <authorList>
            <person name="Amaro Gonzalez C."/>
        </authorList>
    </citation>
    <scope>NUCLEOTIDE SEQUENCE</scope>
</reference>
<dbReference type="EMBL" id="GBXM01089275">
    <property type="protein sequence ID" value="JAH19302.1"/>
    <property type="molecule type" value="Transcribed_RNA"/>
</dbReference>
<reference evidence="1" key="2">
    <citation type="journal article" date="2015" name="Fish Shellfish Immunol.">
        <title>Early steps in the European eel (Anguilla anguilla)-Vibrio vulnificus interaction in the gills: Role of the RtxA13 toxin.</title>
        <authorList>
            <person name="Callol A."/>
            <person name="Pajuelo D."/>
            <person name="Ebbesson L."/>
            <person name="Teles M."/>
            <person name="MacKenzie S."/>
            <person name="Amaro C."/>
        </authorList>
    </citation>
    <scope>NUCLEOTIDE SEQUENCE</scope>
</reference>
<protein>
    <submittedName>
        <fullName evidence="1">Uncharacterized protein</fullName>
    </submittedName>
</protein>